<comment type="subcellular location">
    <subcellularLocation>
        <location evidence="1">Membrane</location>
    </subcellularLocation>
</comment>
<keyword evidence="2" id="KW-0472">Membrane</keyword>
<comment type="caution">
    <text evidence="4">The sequence shown here is derived from an EMBL/GenBank/DDBJ whole genome shotgun (WGS) entry which is preliminary data.</text>
</comment>
<dbReference type="PROSITE" id="PS50003">
    <property type="entry name" value="PH_DOMAIN"/>
    <property type="match status" value="1"/>
</dbReference>
<evidence type="ECO:0000256" key="1">
    <source>
        <dbReference type="ARBA" id="ARBA00004370"/>
    </source>
</evidence>
<dbReference type="GO" id="GO:0016020">
    <property type="term" value="C:membrane"/>
    <property type="evidence" value="ECO:0007669"/>
    <property type="project" value="UniProtKB-SubCell"/>
</dbReference>
<dbReference type="PANTHER" id="PTHR14309">
    <property type="entry name" value="EXPRESSED PROTEIN"/>
    <property type="match status" value="1"/>
</dbReference>
<proteinExistence type="predicted"/>
<protein>
    <recommendedName>
        <fullName evidence="3">PH domain-containing protein</fullName>
    </recommendedName>
</protein>
<organism evidence="4 5">
    <name type="scientific">Pleurodeles waltl</name>
    <name type="common">Iberian ribbed newt</name>
    <dbReference type="NCBI Taxonomy" id="8319"/>
    <lineage>
        <taxon>Eukaryota</taxon>
        <taxon>Metazoa</taxon>
        <taxon>Chordata</taxon>
        <taxon>Craniata</taxon>
        <taxon>Vertebrata</taxon>
        <taxon>Euteleostomi</taxon>
        <taxon>Amphibia</taxon>
        <taxon>Batrachia</taxon>
        <taxon>Caudata</taxon>
        <taxon>Salamandroidea</taxon>
        <taxon>Salamandridae</taxon>
        <taxon>Pleurodelinae</taxon>
        <taxon>Pleurodeles</taxon>
    </lineage>
</organism>
<name>A0AAV7MXC1_PLEWA</name>
<reference evidence="4" key="1">
    <citation type="journal article" date="2022" name="bioRxiv">
        <title>Sequencing and chromosome-scale assembly of the giantPleurodeles waltlgenome.</title>
        <authorList>
            <person name="Brown T."/>
            <person name="Elewa A."/>
            <person name="Iarovenko S."/>
            <person name="Subramanian E."/>
            <person name="Araus A.J."/>
            <person name="Petzold A."/>
            <person name="Susuki M."/>
            <person name="Suzuki K.-i.T."/>
            <person name="Hayashi T."/>
            <person name="Toyoda A."/>
            <person name="Oliveira C."/>
            <person name="Osipova E."/>
            <person name="Leigh N.D."/>
            <person name="Simon A."/>
            <person name="Yun M.H."/>
        </authorList>
    </citation>
    <scope>NUCLEOTIDE SEQUENCE</scope>
    <source>
        <strain evidence="4">20211129_DDA</strain>
        <tissue evidence="4">Liver</tissue>
    </source>
</reference>
<accession>A0AAV7MXC1</accession>
<dbReference type="InterPro" id="IPR039680">
    <property type="entry name" value="PLEKHB1/2"/>
</dbReference>
<dbReference type="AlphaFoldDB" id="A0AAV7MXC1"/>
<dbReference type="SUPFAM" id="SSF50729">
    <property type="entry name" value="PH domain-like"/>
    <property type="match status" value="1"/>
</dbReference>
<dbReference type="InterPro" id="IPR001849">
    <property type="entry name" value="PH_domain"/>
</dbReference>
<dbReference type="EMBL" id="JANPWB010000013">
    <property type="protein sequence ID" value="KAJ1107380.1"/>
    <property type="molecule type" value="Genomic_DNA"/>
</dbReference>
<dbReference type="Proteomes" id="UP001066276">
    <property type="component" value="Chromosome 9"/>
</dbReference>
<dbReference type="InterPro" id="IPR011993">
    <property type="entry name" value="PH-like_dom_sf"/>
</dbReference>
<dbReference type="Pfam" id="PF00169">
    <property type="entry name" value="PH"/>
    <property type="match status" value="1"/>
</dbReference>
<feature type="domain" description="PH" evidence="3">
    <location>
        <begin position="7"/>
        <end position="109"/>
    </location>
</feature>
<sequence length="248" mass="27338">MLHRQCIDLFTGGLVFKQWKEKFLYLSVEGSLQICRDTQSPPDLEISLHTNCSAILDGKEINDMPKLPMGTQRENCLALILRDGKFLLLLASTRQECSQWLNILRKVKESLSHGPLSPGSCKLHIDSPLKRCCWKESGSPYREKSQTWEARSRHGKDKCSPSCLRHGSQMHGGVKAACLLMGGAAAGPSLGYMVTSTNASNSGEAPPPDFKELGYHPSADVEGCGYNGMDYEGMDHDFDAFDFGGFAF</sequence>
<evidence type="ECO:0000256" key="2">
    <source>
        <dbReference type="ARBA" id="ARBA00023136"/>
    </source>
</evidence>
<dbReference type="PANTHER" id="PTHR14309:SF10">
    <property type="entry name" value="PH DOMAIN-CONTAINING PROTEIN"/>
    <property type="match status" value="1"/>
</dbReference>
<dbReference type="GO" id="GO:0045595">
    <property type="term" value="P:regulation of cell differentiation"/>
    <property type="evidence" value="ECO:0007669"/>
    <property type="project" value="TreeGrafter"/>
</dbReference>
<evidence type="ECO:0000313" key="5">
    <source>
        <dbReference type="Proteomes" id="UP001066276"/>
    </source>
</evidence>
<evidence type="ECO:0000313" key="4">
    <source>
        <dbReference type="EMBL" id="KAJ1107380.1"/>
    </source>
</evidence>
<keyword evidence="5" id="KW-1185">Reference proteome</keyword>
<gene>
    <name evidence="4" type="ORF">NDU88_004771</name>
</gene>
<dbReference type="Gene3D" id="2.30.29.30">
    <property type="entry name" value="Pleckstrin-homology domain (PH domain)/Phosphotyrosine-binding domain (PTB)"/>
    <property type="match status" value="1"/>
</dbReference>
<evidence type="ECO:0000259" key="3">
    <source>
        <dbReference type="PROSITE" id="PS50003"/>
    </source>
</evidence>